<comment type="caution">
    <text evidence="6">The sequence shown here is derived from an EMBL/GenBank/DDBJ whole genome shotgun (WGS) entry which is preliminary data.</text>
</comment>
<comment type="similarity">
    <text evidence="1">Belongs to the ABC transporter superfamily.</text>
</comment>
<dbReference type="InterPro" id="IPR003593">
    <property type="entry name" value="AAA+_ATPase"/>
</dbReference>
<evidence type="ECO:0000313" key="7">
    <source>
        <dbReference type="Proteomes" id="UP000449547"/>
    </source>
</evidence>
<proteinExistence type="inferred from homology"/>
<dbReference type="Gene3D" id="3.40.50.300">
    <property type="entry name" value="P-loop containing nucleotide triphosphate hydrolases"/>
    <property type="match status" value="2"/>
</dbReference>
<dbReference type="InterPro" id="IPR003439">
    <property type="entry name" value="ABC_transporter-like_ATP-bd"/>
</dbReference>
<organism evidence="6 7">
    <name type="scientific">Diutina rugosa</name>
    <name type="common">Yeast</name>
    <name type="synonym">Candida rugosa</name>
    <dbReference type="NCBI Taxonomy" id="5481"/>
    <lineage>
        <taxon>Eukaryota</taxon>
        <taxon>Fungi</taxon>
        <taxon>Dikarya</taxon>
        <taxon>Ascomycota</taxon>
        <taxon>Saccharomycotina</taxon>
        <taxon>Pichiomycetes</taxon>
        <taxon>Debaryomycetaceae</taxon>
        <taxon>Diutina</taxon>
    </lineage>
</organism>
<evidence type="ECO:0000256" key="2">
    <source>
        <dbReference type="ARBA" id="ARBA00022448"/>
    </source>
</evidence>
<keyword evidence="7" id="KW-1185">Reference proteome</keyword>
<evidence type="ECO:0000313" key="6">
    <source>
        <dbReference type="EMBL" id="KAA8904905.1"/>
    </source>
</evidence>
<accession>A0A642UT50</accession>
<dbReference type="RefSeq" id="XP_034013420.1">
    <property type="nucleotide sequence ID" value="XM_034154318.1"/>
</dbReference>
<dbReference type="AlphaFoldDB" id="A0A642UT50"/>
<dbReference type="Pfam" id="PF00005">
    <property type="entry name" value="ABC_tran"/>
    <property type="match status" value="2"/>
</dbReference>
<dbReference type="SUPFAM" id="SSF52540">
    <property type="entry name" value="P-loop containing nucleoside triphosphate hydrolases"/>
    <property type="match status" value="2"/>
</dbReference>
<dbReference type="VEuPathDB" id="FungiDB:DIURU_001741"/>
<dbReference type="GO" id="GO:0016887">
    <property type="term" value="F:ATP hydrolysis activity"/>
    <property type="evidence" value="ECO:0007669"/>
    <property type="project" value="InterPro"/>
</dbReference>
<feature type="domain" description="ABC transporter" evidence="5">
    <location>
        <begin position="163"/>
        <end position="396"/>
    </location>
</feature>
<dbReference type="Proteomes" id="UP000449547">
    <property type="component" value="Unassembled WGS sequence"/>
</dbReference>
<dbReference type="SMART" id="SM00382">
    <property type="entry name" value="AAA"/>
    <property type="match status" value="1"/>
</dbReference>
<keyword evidence="4" id="KW-0067">ATP-binding</keyword>
<dbReference type="GO" id="GO:0005524">
    <property type="term" value="F:ATP binding"/>
    <property type="evidence" value="ECO:0007669"/>
    <property type="project" value="UniProtKB-KW"/>
</dbReference>
<dbReference type="GeneID" id="54780394"/>
<dbReference type="OrthoDB" id="10255969at2759"/>
<evidence type="ECO:0000256" key="3">
    <source>
        <dbReference type="ARBA" id="ARBA00022741"/>
    </source>
</evidence>
<evidence type="ECO:0000259" key="5">
    <source>
        <dbReference type="PROSITE" id="PS50893"/>
    </source>
</evidence>
<protein>
    <recommendedName>
        <fullName evidence="5">ABC transporter domain-containing protein</fullName>
    </recommendedName>
</protein>
<sequence length="398" mass="44830">MADDVNCVRNYIVGANNYNSNLGNIDDKYVDQLIELFNLRHLQAKWINSLSNGQMRRARIAKALITKPRLLVIDDPFLGLDPTATKRVSDSLAQVGHQLNISMVLGLRTHDAVPEWIEKVAYIDSEGLKEGHVETVLTEVEPPKRQPMDEISASQIPADGAHISFNNASVVYRGLPVLKDFNWNIPKGTKWRILGDNGTGKTTILSLITADHPQSWRSVLSIDGQLRKTGQGINVFSVNNKIGISSPEIHAVVPRHSKTMREIIRNGLVPNIGNSNFAFSGDKYEYSEWSKSILDRFADRLQKVGHRTFNDLSITDQKLCLFLRAIVKQPEILILDEAFSCMDDDVVMQKCHDIVANDMPNTTVLSIGHLDWELAPYQYMVHLLGNDAREYKLYQSKQ</sequence>
<dbReference type="OMA" id="CHIADAK"/>
<name>A0A642UT50_DIURU</name>
<gene>
    <name evidence="6" type="ORF">DIURU_001741</name>
</gene>
<dbReference type="PANTHER" id="PTHR43117:SF4">
    <property type="entry name" value="OSMOPROTECTANT IMPORT ATP-BINDING PROTEIN OSMV"/>
    <property type="match status" value="1"/>
</dbReference>
<dbReference type="PANTHER" id="PTHR43117">
    <property type="entry name" value="OSMOPROTECTANT IMPORT ATP-BINDING PROTEIN OSMV"/>
    <property type="match status" value="1"/>
</dbReference>
<keyword evidence="2" id="KW-0813">Transport</keyword>
<evidence type="ECO:0000256" key="1">
    <source>
        <dbReference type="ARBA" id="ARBA00005417"/>
    </source>
</evidence>
<dbReference type="InterPro" id="IPR027417">
    <property type="entry name" value="P-loop_NTPase"/>
</dbReference>
<keyword evidence="3" id="KW-0547">Nucleotide-binding</keyword>
<dbReference type="PROSITE" id="PS50893">
    <property type="entry name" value="ABC_TRANSPORTER_2"/>
    <property type="match status" value="1"/>
</dbReference>
<dbReference type="EMBL" id="SWFT01000051">
    <property type="protein sequence ID" value="KAA8904905.1"/>
    <property type="molecule type" value="Genomic_DNA"/>
</dbReference>
<reference evidence="6 7" key="1">
    <citation type="submission" date="2019-07" db="EMBL/GenBank/DDBJ databases">
        <title>Genome assembly of two rare yeast pathogens: Diutina rugosa and Trichomonascus ciferrii.</title>
        <authorList>
            <person name="Mixao V."/>
            <person name="Saus E."/>
            <person name="Hansen A."/>
            <person name="Lass-Flor C."/>
            <person name="Gabaldon T."/>
        </authorList>
    </citation>
    <scope>NUCLEOTIDE SEQUENCE [LARGE SCALE GENOMIC DNA]</scope>
    <source>
        <strain evidence="6 7">CBS 613</strain>
    </source>
</reference>
<evidence type="ECO:0000256" key="4">
    <source>
        <dbReference type="ARBA" id="ARBA00022840"/>
    </source>
</evidence>